<feature type="transmembrane region" description="Helical" evidence="4">
    <location>
        <begin position="294"/>
        <end position="317"/>
    </location>
</feature>
<keyword evidence="1" id="KW-0805">Transcription regulation</keyword>
<feature type="transmembrane region" description="Helical" evidence="4">
    <location>
        <begin position="264"/>
        <end position="282"/>
    </location>
</feature>
<evidence type="ECO:0000313" key="6">
    <source>
        <dbReference type="EMBL" id="SMC35093.1"/>
    </source>
</evidence>
<dbReference type="STRING" id="112901.SAMN04488500_101329"/>
<dbReference type="PROSITE" id="PS50043">
    <property type="entry name" value="HTH_LUXR_2"/>
    <property type="match status" value="1"/>
</dbReference>
<dbReference type="Proteomes" id="UP000192738">
    <property type="component" value="Unassembled WGS sequence"/>
</dbReference>
<feature type="transmembrane region" description="Helical" evidence="4">
    <location>
        <begin position="229"/>
        <end position="252"/>
    </location>
</feature>
<dbReference type="AlphaFoldDB" id="A0A1W1YG14"/>
<organism evidence="6 7">
    <name type="scientific">Sporomusa malonica</name>
    <dbReference type="NCBI Taxonomy" id="112901"/>
    <lineage>
        <taxon>Bacteria</taxon>
        <taxon>Bacillati</taxon>
        <taxon>Bacillota</taxon>
        <taxon>Negativicutes</taxon>
        <taxon>Selenomonadales</taxon>
        <taxon>Sporomusaceae</taxon>
        <taxon>Sporomusa</taxon>
    </lineage>
</organism>
<accession>A0A1W1YG14</accession>
<feature type="transmembrane region" description="Helical" evidence="4">
    <location>
        <begin position="324"/>
        <end position="348"/>
    </location>
</feature>
<dbReference type="PRINTS" id="PR00038">
    <property type="entry name" value="HTHLUXR"/>
</dbReference>
<dbReference type="InterPro" id="IPR016032">
    <property type="entry name" value="Sig_transdc_resp-reg_C-effctor"/>
</dbReference>
<feature type="transmembrane region" description="Helical" evidence="4">
    <location>
        <begin position="205"/>
        <end position="223"/>
    </location>
</feature>
<dbReference type="GO" id="GO:0003677">
    <property type="term" value="F:DNA binding"/>
    <property type="evidence" value="ECO:0007669"/>
    <property type="project" value="UniProtKB-KW"/>
</dbReference>
<proteinExistence type="predicted"/>
<dbReference type="PANTHER" id="PTHR44688">
    <property type="entry name" value="DNA-BINDING TRANSCRIPTIONAL ACTIVATOR DEVR_DOSR"/>
    <property type="match status" value="1"/>
</dbReference>
<dbReference type="InterPro" id="IPR000792">
    <property type="entry name" value="Tscrpt_reg_LuxR_C"/>
</dbReference>
<dbReference type="CDD" id="cd06170">
    <property type="entry name" value="LuxR_C_like"/>
    <property type="match status" value="1"/>
</dbReference>
<keyword evidence="3" id="KW-0804">Transcription</keyword>
<evidence type="ECO:0000256" key="1">
    <source>
        <dbReference type="ARBA" id="ARBA00023015"/>
    </source>
</evidence>
<reference evidence="6 7" key="1">
    <citation type="submission" date="2017-04" db="EMBL/GenBank/DDBJ databases">
        <authorList>
            <person name="Afonso C.L."/>
            <person name="Miller P.J."/>
            <person name="Scott M.A."/>
            <person name="Spackman E."/>
            <person name="Goraichik I."/>
            <person name="Dimitrov K.M."/>
            <person name="Suarez D.L."/>
            <person name="Swayne D.E."/>
        </authorList>
    </citation>
    <scope>NUCLEOTIDE SEQUENCE [LARGE SCALE GENOMIC DNA]</scope>
    <source>
        <strain evidence="6 7">DSM 5090</strain>
    </source>
</reference>
<feature type="transmembrane region" description="Helical" evidence="4">
    <location>
        <begin position="105"/>
        <end position="126"/>
    </location>
</feature>
<evidence type="ECO:0000256" key="2">
    <source>
        <dbReference type="ARBA" id="ARBA00023125"/>
    </source>
</evidence>
<evidence type="ECO:0000256" key="4">
    <source>
        <dbReference type="SAM" id="Phobius"/>
    </source>
</evidence>
<dbReference type="SUPFAM" id="SSF46894">
    <property type="entry name" value="C-terminal effector domain of the bipartite response regulators"/>
    <property type="match status" value="1"/>
</dbReference>
<name>A0A1W1YG14_9FIRM</name>
<keyword evidence="4" id="KW-0812">Transmembrane</keyword>
<feature type="transmembrane region" description="Helical" evidence="4">
    <location>
        <begin position="80"/>
        <end position="99"/>
    </location>
</feature>
<feature type="transmembrane region" description="Helical" evidence="4">
    <location>
        <begin position="138"/>
        <end position="157"/>
    </location>
</feature>
<evidence type="ECO:0000256" key="3">
    <source>
        <dbReference type="ARBA" id="ARBA00023163"/>
    </source>
</evidence>
<dbReference type="GO" id="GO:0006355">
    <property type="term" value="P:regulation of DNA-templated transcription"/>
    <property type="evidence" value="ECO:0007669"/>
    <property type="project" value="InterPro"/>
</dbReference>
<gene>
    <name evidence="6" type="ORF">SAMN04488500_101329</name>
</gene>
<dbReference type="Pfam" id="PF00196">
    <property type="entry name" value="GerE"/>
    <property type="match status" value="1"/>
</dbReference>
<feature type="transmembrane region" description="Helical" evidence="4">
    <location>
        <begin position="51"/>
        <end position="73"/>
    </location>
</feature>
<keyword evidence="7" id="KW-1185">Reference proteome</keyword>
<evidence type="ECO:0000313" key="7">
    <source>
        <dbReference type="Proteomes" id="UP000192738"/>
    </source>
</evidence>
<dbReference type="Gene3D" id="1.10.10.10">
    <property type="entry name" value="Winged helix-like DNA-binding domain superfamily/Winged helix DNA-binding domain"/>
    <property type="match status" value="1"/>
</dbReference>
<dbReference type="PANTHER" id="PTHR44688:SF16">
    <property type="entry name" value="DNA-BINDING TRANSCRIPTIONAL ACTIVATOR DEVR_DOSR"/>
    <property type="match status" value="1"/>
</dbReference>
<feature type="transmembrane region" description="Helical" evidence="4">
    <location>
        <begin position="163"/>
        <end position="184"/>
    </location>
</feature>
<dbReference type="InterPro" id="IPR036388">
    <property type="entry name" value="WH-like_DNA-bd_sf"/>
</dbReference>
<feature type="domain" description="HTH luxR-type" evidence="5">
    <location>
        <begin position="405"/>
        <end position="470"/>
    </location>
</feature>
<keyword evidence="4" id="KW-0472">Membrane</keyword>
<dbReference type="SMART" id="SM00421">
    <property type="entry name" value="HTH_LUXR"/>
    <property type="match status" value="1"/>
</dbReference>
<protein>
    <submittedName>
        <fullName evidence="6">Regulatory protein, luxR family</fullName>
    </submittedName>
</protein>
<dbReference type="EMBL" id="FWXI01000001">
    <property type="protein sequence ID" value="SMC35093.1"/>
    <property type="molecule type" value="Genomic_DNA"/>
</dbReference>
<feature type="transmembrane region" description="Helical" evidence="4">
    <location>
        <begin position="354"/>
        <end position="374"/>
    </location>
</feature>
<evidence type="ECO:0000259" key="5">
    <source>
        <dbReference type="PROSITE" id="PS50043"/>
    </source>
</evidence>
<keyword evidence="2" id="KW-0238">DNA-binding</keyword>
<feature type="transmembrane region" description="Helical" evidence="4">
    <location>
        <begin position="12"/>
        <end position="31"/>
    </location>
</feature>
<keyword evidence="4" id="KW-1133">Transmembrane helix</keyword>
<sequence>MRIELTGLKGRLSQQNLSVLCFSLFFGWLLAFPFEGPVLYALSAERQINAVGLNLTSVFSHFIGLITAGLFVNSLYRAKLVQRLVCIICFAGTIMFILLPELFWLPVLTVISFFSGWVVAAWGYYAKYLFQGFDKVRLFSDILIYSNIFLVVAGMLARNVSAFAGMTFILMGLLVCFTFARWLVDKPSDSPETISLTINRFGLPFLLLCMFVFVITINSGIMYQVVYPAYVGFDLLISFYQVIPYIVAIWLLRLHATKIRQFHILYIGLALLGLAYAFFILLDRSLGSFLVVDTLMLAACGVNDLFWWGILGAMLNYASNPAQILGIGLSMNVLGVWCGGLLGTHIMATQKGHLVAAGIALVIIFIAMFIIPVLNKKLLHLLKEHVFLMRLAVMIEGEQDMMFDNLKIDKRLTDREMEIIQLLLKGYTYKVMAKQLFISENTLKTHIKNIYVKLEIHSRMELIQILEGELPKAEVGATRERPSL</sequence>